<dbReference type="InterPro" id="IPR011047">
    <property type="entry name" value="Quinoprotein_ADH-like_sf"/>
</dbReference>
<evidence type="ECO:0000313" key="5">
    <source>
        <dbReference type="Proteomes" id="UP001611580"/>
    </source>
</evidence>
<feature type="region of interest" description="Disordered" evidence="1">
    <location>
        <begin position="1"/>
        <end position="61"/>
    </location>
</feature>
<accession>A0ABW7XHT5</accession>
<proteinExistence type="predicted"/>
<dbReference type="PANTHER" id="PTHR34512:SF30">
    <property type="entry name" value="OUTER MEMBRANE PROTEIN ASSEMBLY FACTOR BAMB"/>
    <property type="match status" value="1"/>
</dbReference>
<dbReference type="InterPro" id="IPR015943">
    <property type="entry name" value="WD40/YVTN_repeat-like_dom_sf"/>
</dbReference>
<dbReference type="Proteomes" id="UP001611580">
    <property type="component" value="Unassembled WGS sequence"/>
</dbReference>
<keyword evidence="2" id="KW-0472">Membrane</keyword>
<feature type="transmembrane region" description="Helical" evidence="2">
    <location>
        <begin position="65"/>
        <end position="86"/>
    </location>
</feature>
<keyword evidence="2" id="KW-1133">Transmembrane helix</keyword>
<dbReference type="PANTHER" id="PTHR34512">
    <property type="entry name" value="CELL SURFACE PROTEIN"/>
    <property type="match status" value="1"/>
</dbReference>
<dbReference type="RefSeq" id="WP_397403509.1">
    <property type="nucleotide sequence ID" value="NZ_JBIRYI010000005.1"/>
</dbReference>
<evidence type="ECO:0000256" key="1">
    <source>
        <dbReference type="SAM" id="MobiDB-lite"/>
    </source>
</evidence>
<dbReference type="SMART" id="SM00564">
    <property type="entry name" value="PQQ"/>
    <property type="match status" value="4"/>
</dbReference>
<dbReference type="SUPFAM" id="SSF50998">
    <property type="entry name" value="Quinoprotein alcohol dehydrogenase-like"/>
    <property type="match status" value="2"/>
</dbReference>
<reference evidence="4 5" key="1">
    <citation type="submission" date="2024-10" db="EMBL/GenBank/DDBJ databases">
        <title>The Natural Products Discovery Center: Release of the First 8490 Sequenced Strains for Exploring Actinobacteria Biosynthetic Diversity.</title>
        <authorList>
            <person name="Kalkreuter E."/>
            <person name="Kautsar S.A."/>
            <person name="Yang D."/>
            <person name="Bader C.D."/>
            <person name="Teijaro C.N."/>
            <person name="Fluegel L."/>
            <person name="Davis C.M."/>
            <person name="Simpson J.R."/>
            <person name="Lauterbach L."/>
            <person name="Steele A.D."/>
            <person name="Gui C."/>
            <person name="Meng S."/>
            <person name="Li G."/>
            <person name="Viehrig K."/>
            <person name="Ye F."/>
            <person name="Su P."/>
            <person name="Kiefer A.F."/>
            <person name="Nichols A."/>
            <person name="Cepeda A.J."/>
            <person name="Yan W."/>
            <person name="Fan B."/>
            <person name="Jiang Y."/>
            <person name="Adhikari A."/>
            <person name="Zheng C.-J."/>
            <person name="Schuster L."/>
            <person name="Cowan T.M."/>
            <person name="Smanski M.J."/>
            <person name="Chevrette M.G."/>
            <person name="De Carvalho L.P.S."/>
            <person name="Shen B."/>
        </authorList>
    </citation>
    <scope>NUCLEOTIDE SEQUENCE [LARGE SCALE GENOMIC DNA]</scope>
    <source>
        <strain evidence="4 5">NPDC019481</strain>
    </source>
</reference>
<evidence type="ECO:0000313" key="4">
    <source>
        <dbReference type="EMBL" id="MFI2487076.1"/>
    </source>
</evidence>
<feature type="region of interest" description="Disordered" evidence="1">
    <location>
        <begin position="210"/>
        <end position="250"/>
    </location>
</feature>
<dbReference type="Gene3D" id="2.130.10.10">
    <property type="entry name" value="YVTN repeat-like/Quinoprotein amine dehydrogenase"/>
    <property type="match status" value="1"/>
</dbReference>
<dbReference type="Pfam" id="PF13360">
    <property type="entry name" value="PQQ_2"/>
    <property type="match status" value="1"/>
</dbReference>
<feature type="compositionally biased region" description="Low complexity" evidence="1">
    <location>
        <begin position="29"/>
        <end position="39"/>
    </location>
</feature>
<sequence>MVREPGDGGRIVFDLVDDDVGDPATPSVRARAAEPAAADGDGDPDGPGPGEPRSPSGRPDRRLRVLGPVAAVLAVVLGTGLAVEGARDDARMERMRDVHGGVADVSAPLSQTWRWAGLVGSREAVDEGRGSEVAVLGDVLVLRSDRELVGLRPETGEEAWTVPLGEDPDCGPLGAAGWSRIATASLVCLTGPAEDRSVVVVGPGGRVSVPRGLAPADTERYGQPRPGPDGTVLRARRTGPASAVDRGDARCTDTGECEGTVEAGQDLAVRAEDAVTGAERWSVEVPFRPTRADQCNNWLGTSWDGSPNAVDLGQMIDPGVFGARIDPDLVQLYGCGIESAVTPGGEQVGTGVQPGRGGVDILSTGGFTEVMFDDEVRTVVYDADGRVVADVPGYAVEPAVSDGSGSGTLLAVGSPDAVLRAYDADGTLRWRTAARAGGQRFLAEVAGTMLVMTGVGDVRGLDAATGAPLWRWDGTGATGDHSEDHYVSQTFTDGESVLLVTENGSGGTGLVALDAASGEVAWEQHGDTTQGGGLAQGFDTSLVAVDGRLLEVTPSGVRGLG</sequence>
<dbReference type="InterPro" id="IPR018391">
    <property type="entry name" value="PQQ_b-propeller_rpt"/>
</dbReference>
<keyword evidence="2" id="KW-0812">Transmembrane</keyword>
<name>A0ABW7XHT5_9MICO</name>
<dbReference type="EMBL" id="JBIRYI010000005">
    <property type="protein sequence ID" value="MFI2487076.1"/>
    <property type="molecule type" value="Genomic_DNA"/>
</dbReference>
<evidence type="ECO:0000256" key="2">
    <source>
        <dbReference type="SAM" id="Phobius"/>
    </source>
</evidence>
<feature type="domain" description="Pyrrolo-quinoline quinone repeat" evidence="3">
    <location>
        <begin position="406"/>
        <end position="528"/>
    </location>
</feature>
<comment type="caution">
    <text evidence="4">The sequence shown here is derived from an EMBL/GenBank/DDBJ whole genome shotgun (WGS) entry which is preliminary data.</text>
</comment>
<dbReference type="InterPro" id="IPR002372">
    <property type="entry name" value="PQQ_rpt_dom"/>
</dbReference>
<protein>
    <submittedName>
        <fullName evidence="4">PQQ-binding-like beta-propeller repeat protein</fullName>
    </submittedName>
</protein>
<evidence type="ECO:0000259" key="3">
    <source>
        <dbReference type="Pfam" id="PF13360"/>
    </source>
</evidence>
<organism evidence="4 5">
    <name type="scientific">Promicromonospora kroppenstedtii</name>
    <dbReference type="NCBI Taxonomy" id="440482"/>
    <lineage>
        <taxon>Bacteria</taxon>
        <taxon>Bacillati</taxon>
        <taxon>Actinomycetota</taxon>
        <taxon>Actinomycetes</taxon>
        <taxon>Micrococcales</taxon>
        <taxon>Promicromonosporaceae</taxon>
        <taxon>Promicromonospora</taxon>
    </lineage>
</organism>
<keyword evidence="5" id="KW-1185">Reference proteome</keyword>
<gene>
    <name evidence="4" type="ORF">ACH47X_09215</name>
</gene>